<sequence length="159" mass="17754">MISTEHVAIFDDDKIPGTNWLKHALALSHEKNAIIGYSGRLWGGRLSYHIPIYNGEETVEVDYIGQCSVLRTDTLRFLWHDSPVTLTNAEDMQLSAAALVHGGTRTFVASQPSSDNSTWCSLYPEYGVDKFASSKLAGVAWIYERVSIMNYMQPSNSHL</sequence>
<proteinExistence type="predicted"/>
<organism evidence="1 2">
    <name type="scientific">Triparma verrucosa</name>
    <dbReference type="NCBI Taxonomy" id="1606542"/>
    <lineage>
        <taxon>Eukaryota</taxon>
        <taxon>Sar</taxon>
        <taxon>Stramenopiles</taxon>
        <taxon>Ochrophyta</taxon>
        <taxon>Bolidophyceae</taxon>
        <taxon>Parmales</taxon>
        <taxon>Triparmaceae</taxon>
        <taxon>Triparma</taxon>
    </lineage>
</organism>
<reference evidence="2" key="1">
    <citation type="journal article" date="2023" name="Commun. Biol.">
        <title>Genome analysis of Parmales, the sister group of diatoms, reveals the evolutionary specialization of diatoms from phago-mixotrophs to photoautotrophs.</title>
        <authorList>
            <person name="Ban H."/>
            <person name="Sato S."/>
            <person name="Yoshikawa S."/>
            <person name="Yamada K."/>
            <person name="Nakamura Y."/>
            <person name="Ichinomiya M."/>
            <person name="Sato N."/>
            <person name="Blanc-Mathieu R."/>
            <person name="Endo H."/>
            <person name="Kuwata A."/>
            <person name="Ogata H."/>
        </authorList>
    </citation>
    <scope>NUCLEOTIDE SEQUENCE [LARGE SCALE GENOMIC DNA]</scope>
    <source>
        <strain evidence="2">NIES 3699</strain>
    </source>
</reference>
<keyword evidence="2" id="KW-1185">Reference proteome</keyword>
<dbReference type="EMBL" id="BRXX01000108">
    <property type="protein sequence ID" value="GMH90688.1"/>
    <property type="molecule type" value="Genomic_DNA"/>
</dbReference>
<dbReference type="Proteomes" id="UP001165160">
    <property type="component" value="Unassembled WGS sequence"/>
</dbReference>
<evidence type="ECO:0000313" key="2">
    <source>
        <dbReference type="Proteomes" id="UP001165160"/>
    </source>
</evidence>
<name>A0A9W7EUU3_9STRA</name>
<gene>
    <name evidence="1" type="ORF">TrVE_jg5972</name>
</gene>
<dbReference type="AlphaFoldDB" id="A0A9W7EUU3"/>
<protein>
    <submittedName>
        <fullName evidence="1">Uncharacterized protein</fullName>
    </submittedName>
</protein>
<accession>A0A9W7EUU3</accession>
<evidence type="ECO:0000313" key="1">
    <source>
        <dbReference type="EMBL" id="GMH90688.1"/>
    </source>
</evidence>
<comment type="caution">
    <text evidence="1">The sequence shown here is derived from an EMBL/GenBank/DDBJ whole genome shotgun (WGS) entry which is preliminary data.</text>
</comment>